<keyword evidence="5" id="KW-1185">Reference proteome</keyword>
<dbReference type="InterPro" id="IPR019337">
    <property type="entry name" value="Telomere_length_regulation_dom"/>
</dbReference>
<dbReference type="GO" id="GO:0005829">
    <property type="term" value="C:cytosol"/>
    <property type="evidence" value="ECO:0007669"/>
    <property type="project" value="TreeGrafter"/>
</dbReference>
<feature type="compositionally biased region" description="Polar residues" evidence="2">
    <location>
        <begin position="509"/>
        <end position="524"/>
    </location>
</feature>
<sequence length="930" mass="105896">MEDTAKQLLDLLSSLDGIKCKNDLIALETCIYNYTKFLPTLLITLKTYNKINKSSVDGFLYGKIVAGLLKLKDHDSLLHNETLENLIEKVFIVNGSTFEMLHELFEASMDGLKTMSDKTVDFIATMLEKMVKSDAIYSAIIDACGTKKINDIEQEEFSRNWRSFLQALVSLPNRIANKMKGKISDTFTLDIYTKIITYHIVRAISFLNDVSLQYSIKPELQPISTMISKTVLILGAHNFNDLIEILINWTLDGQKNIQNFIRNILSLIDGPSIEPIAVLLLKTINTPPNIDKVFQNLLEKNQWKHVLITKIPLLSYYNDDLLIVNLIFYLASQNNDERLLVELLIKLLDIWGDRSALNHTSLEQHEYITKLILLSVKKLKYTMKQSDKDTVQRLLFAGTSAHLESMQVEVRAIGMITGELIVEFLCDSNDAPKLSYEYDSMPAVGIQIVERLKTFIKNSDEKIIQSNANYCNTSIGDEKALSNTGDEKVHQLGIECGILSRDDSIVNTKINNDDCSTTQNLEKNTLSDEDEPNDDNKEKNDSDDELDSDDDLVPYDMSNDTKITDKLRPIYLRDLKENLLNVDANNDPNIFSESLQVAEELILSQLPNDDSSLAIELLEIITTLKELSHVENFELLKFQTCVAIVTVYPKECAKYLCSRFHAEIGQHSIHDRMLFLNILAEASKRLSKTEIKLNLEQNDSNDRKIDKTKRPKPPISIFIDVTGGKKYETLYDEDFEVSTMSYDNEKSNWEEIVQRRIQKNTRIFAHESKRPHTTVNKFNDVVASFFYPLLYGLSQKSACLYKIPHSYSDEGNILLVNFLKTLSIIMVSAENCVIAPKIGLEILELAWTLRYHEQAKVRLCVIQNIASVIISLSKETFTTEIVELLLEFRTWLFDTSQDSIRGDPDSDCRNLGKNVVALIDLAINSTMKNT</sequence>
<comment type="caution">
    <text evidence="4">The sequence shown here is derived from an EMBL/GenBank/DDBJ whole genome shotgun (WGS) entry which is preliminary data.</text>
</comment>
<dbReference type="InterPro" id="IPR051970">
    <property type="entry name" value="TEL2_Regulation"/>
</dbReference>
<feature type="compositionally biased region" description="Acidic residues" evidence="2">
    <location>
        <begin position="541"/>
        <end position="553"/>
    </location>
</feature>
<reference evidence="4" key="1">
    <citation type="journal article" date="2023" name="bioRxiv">
        <title>Scaffold-level genome assemblies of two parasitoid biocontrol wasps reveal the parthenogenesis mechanism and an associated novel virus.</title>
        <authorList>
            <person name="Inwood S."/>
            <person name="Skelly J."/>
            <person name="Guhlin J."/>
            <person name="Harrop T."/>
            <person name="Goldson S."/>
            <person name="Dearden P."/>
        </authorList>
    </citation>
    <scope>NUCLEOTIDE SEQUENCE</scope>
    <source>
        <strain evidence="4">Irish</strain>
        <tissue evidence="4">Whole body</tissue>
    </source>
</reference>
<dbReference type="Gene3D" id="1.25.40.720">
    <property type="entry name" value="Telomere length regulation protein 2, C-terminal domain"/>
    <property type="match status" value="2"/>
</dbReference>
<evidence type="ECO:0000256" key="1">
    <source>
        <dbReference type="ARBA" id="ARBA00006133"/>
    </source>
</evidence>
<dbReference type="GO" id="GO:0042162">
    <property type="term" value="F:telomeric DNA binding"/>
    <property type="evidence" value="ECO:0007669"/>
    <property type="project" value="TreeGrafter"/>
</dbReference>
<feature type="region of interest" description="Disordered" evidence="2">
    <location>
        <begin position="509"/>
        <end position="557"/>
    </location>
</feature>
<evidence type="ECO:0000256" key="2">
    <source>
        <dbReference type="SAM" id="MobiDB-lite"/>
    </source>
</evidence>
<dbReference type="Pfam" id="PF10193">
    <property type="entry name" value="Telomere_reg-2"/>
    <property type="match status" value="1"/>
</dbReference>
<dbReference type="GO" id="GO:0051083">
    <property type="term" value="P:'de novo' cotranslational protein folding"/>
    <property type="evidence" value="ECO:0007669"/>
    <property type="project" value="TreeGrafter"/>
</dbReference>
<evidence type="ECO:0000259" key="3">
    <source>
        <dbReference type="Pfam" id="PF10193"/>
    </source>
</evidence>
<evidence type="ECO:0000313" key="5">
    <source>
        <dbReference type="Proteomes" id="UP001168990"/>
    </source>
</evidence>
<reference evidence="4" key="2">
    <citation type="submission" date="2023-03" db="EMBL/GenBank/DDBJ databases">
        <authorList>
            <person name="Inwood S.N."/>
            <person name="Skelly J.G."/>
            <person name="Guhlin J."/>
            <person name="Harrop T.W.R."/>
            <person name="Goldson S.G."/>
            <person name="Dearden P.K."/>
        </authorList>
    </citation>
    <scope>NUCLEOTIDE SEQUENCE</scope>
    <source>
        <strain evidence="4">Irish</strain>
        <tissue evidence="4">Whole body</tissue>
    </source>
</reference>
<dbReference type="GO" id="GO:0051879">
    <property type="term" value="F:Hsp90 protein binding"/>
    <property type="evidence" value="ECO:0007669"/>
    <property type="project" value="TreeGrafter"/>
</dbReference>
<dbReference type="InterPro" id="IPR038528">
    <property type="entry name" value="TEL2_C_sf"/>
</dbReference>
<dbReference type="PANTHER" id="PTHR15830">
    <property type="entry name" value="TELOMERE LENGTH REGULATION PROTEIN TEL2 FAMILY MEMBER"/>
    <property type="match status" value="1"/>
</dbReference>
<name>A0AA39FB09_9HYME</name>
<dbReference type="Proteomes" id="UP001168990">
    <property type="component" value="Unassembled WGS sequence"/>
</dbReference>
<dbReference type="PANTHER" id="PTHR15830:SF10">
    <property type="entry name" value="TELOMERE LENGTH REGULATION PROTEIN TEL2 HOMOLOG"/>
    <property type="match status" value="1"/>
</dbReference>
<protein>
    <recommendedName>
        <fullName evidence="3">Telomere length regulation protein conserved domain-containing protein</fullName>
    </recommendedName>
</protein>
<dbReference type="EMBL" id="JAQQBS010001422">
    <property type="protein sequence ID" value="KAK0166215.1"/>
    <property type="molecule type" value="Genomic_DNA"/>
</dbReference>
<comment type="similarity">
    <text evidence="1">Belongs to the TEL2 family.</text>
</comment>
<gene>
    <name evidence="4" type="ORF">PV328_004656</name>
</gene>
<evidence type="ECO:0000313" key="4">
    <source>
        <dbReference type="EMBL" id="KAK0166215.1"/>
    </source>
</evidence>
<dbReference type="AlphaFoldDB" id="A0AA39FB09"/>
<feature type="domain" description="Telomere length regulation protein conserved" evidence="3">
    <location>
        <begin position="569"/>
        <end position="682"/>
    </location>
</feature>
<organism evidence="4 5">
    <name type="scientific">Microctonus aethiopoides</name>
    <dbReference type="NCBI Taxonomy" id="144406"/>
    <lineage>
        <taxon>Eukaryota</taxon>
        <taxon>Metazoa</taxon>
        <taxon>Ecdysozoa</taxon>
        <taxon>Arthropoda</taxon>
        <taxon>Hexapoda</taxon>
        <taxon>Insecta</taxon>
        <taxon>Pterygota</taxon>
        <taxon>Neoptera</taxon>
        <taxon>Endopterygota</taxon>
        <taxon>Hymenoptera</taxon>
        <taxon>Apocrita</taxon>
        <taxon>Ichneumonoidea</taxon>
        <taxon>Braconidae</taxon>
        <taxon>Euphorinae</taxon>
        <taxon>Microctonus</taxon>
    </lineage>
</organism>
<accession>A0AA39FB09</accession>
<proteinExistence type="inferred from homology"/>